<comment type="caution">
    <text evidence="2">The sequence shown here is derived from an EMBL/GenBank/DDBJ whole genome shotgun (WGS) entry which is preliminary data.</text>
</comment>
<keyword evidence="3" id="KW-1185">Reference proteome</keyword>
<feature type="region of interest" description="Disordered" evidence="1">
    <location>
        <begin position="1"/>
        <end position="53"/>
    </location>
</feature>
<dbReference type="EMBL" id="AZGZ01000039">
    <property type="protein sequence ID" value="KZZ87080.1"/>
    <property type="molecule type" value="Genomic_DNA"/>
</dbReference>
<evidence type="ECO:0000313" key="2">
    <source>
        <dbReference type="EMBL" id="KZZ87080.1"/>
    </source>
</evidence>
<dbReference type="AlphaFoldDB" id="A0A166N0W9"/>
<protein>
    <submittedName>
        <fullName evidence="2">Uncharacterized protein</fullName>
    </submittedName>
</protein>
<feature type="compositionally biased region" description="Polar residues" evidence="1">
    <location>
        <begin position="14"/>
        <end position="36"/>
    </location>
</feature>
<evidence type="ECO:0000313" key="3">
    <source>
        <dbReference type="Proteomes" id="UP000242877"/>
    </source>
</evidence>
<organism evidence="2 3">
    <name type="scientific">Ascosphaera apis ARSEF 7405</name>
    <dbReference type="NCBI Taxonomy" id="392613"/>
    <lineage>
        <taxon>Eukaryota</taxon>
        <taxon>Fungi</taxon>
        <taxon>Dikarya</taxon>
        <taxon>Ascomycota</taxon>
        <taxon>Pezizomycotina</taxon>
        <taxon>Eurotiomycetes</taxon>
        <taxon>Eurotiomycetidae</taxon>
        <taxon>Onygenales</taxon>
        <taxon>Ascosphaeraceae</taxon>
        <taxon>Ascosphaera</taxon>
    </lineage>
</organism>
<dbReference type="Proteomes" id="UP000242877">
    <property type="component" value="Unassembled WGS sequence"/>
</dbReference>
<proteinExistence type="predicted"/>
<sequence length="99" mass="10864">MAPEQRQKPRPTAENESLDTSSVDTPASRDASTSTEETPEQLPRTAPGLPKQTPIKALADTMKEAWLKSGNKVSLDNDSEDRIRALIEWAMEKDAAANE</sequence>
<name>A0A166N0W9_9EURO</name>
<accession>A0A166N0W9</accession>
<gene>
    <name evidence="2" type="ORF">AAP_05935</name>
</gene>
<dbReference type="OrthoDB" id="4207485at2759"/>
<dbReference type="VEuPathDB" id="FungiDB:AAP_05935"/>
<reference evidence="2 3" key="1">
    <citation type="journal article" date="2016" name="Genome Biol. Evol.">
        <title>Divergent and convergent evolution of fungal pathogenicity.</title>
        <authorList>
            <person name="Shang Y."/>
            <person name="Xiao G."/>
            <person name="Zheng P."/>
            <person name="Cen K."/>
            <person name="Zhan S."/>
            <person name="Wang C."/>
        </authorList>
    </citation>
    <scope>NUCLEOTIDE SEQUENCE [LARGE SCALE GENOMIC DNA]</scope>
    <source>
        <strain evidence="2 3">ARSEF 7405</strain>
    </source>
</reference>
<feature type="compositionally biased region" description="Basic and acidic residues" evidence="1">
    <location>
        <begin position="1"/>
        <end position="13"/>
    </location>
</feature>
<evidence type="ECO:0000256" key="1">
    <source>
        <dbReference type="SAM" id="MobiDB-lite"/>
    </source>
</evidence>